<evidence type="ECO:0000256" key="5">
    <source>
        <dbReference type="HAMAP-Rule" id="MF_01080"/>
    </source>
</evidence>
<evidence type="ECO:0000256" key="2">
    <source>
        <dbReference type="ARBA" id="ARBA00005642"/>
    </source>
</evidence>
<dbReference type="EMBL" id="SHBG01000007">
    <property type="protein sequence ID" value="RZO25293.1"/>
    <property type="molecule type" value="Genomic_DNA"/>
</dbReference>
<comment type="catalytic activity">
    <reaction evidence="1 5">
        <text>uridine(55) in tRNA = pseudouridine(55) in tRNA</text>
        <dbReference type="Rhea" id="RHEA:42532"/>
        <dbReference type="Rhea" id="RHEA-COMP:10101"/>
        <dbReference type="Rhea" id="RHEA-COMP:10102"/>
        <dbReference type="ChEBI" id="CHEBI:65314"/>
        <dbReference type="ChEBI" id="CHEBI:65315"/>
        <dbReference type="EC" id="5.4.99.25"/>
    </reaction>
</comment>
<dbReference type="InterPro" id="IPR014780">
    <property type="entry name" value="tRNA_psdUridine_synth_TruB"/>
</dbReference>
<dbReference type="GO" id="GO:0160148">
    <property type="term" value="F:tRNA pseudouridine(55) synthase activity"/>
    <property type="evidence" value="ECO:0007669"/>
    <property type="project" value="UniProtKB-EC"/>
</dbReference>
<protein>
    <recommendedName>
        <fullName evidence="5">tRNA pseudouridine synthase B</fullName>
        <ecNumber evidence="5">5.4.99.25</ecNumber>
    </recommendedName>
    <alternativeName>
        <fullName evidence="5">tRNA pseudouridine(55) synthase</fullName>
        <shortName evidence="5">Psi55 synthase</shortName>
    </alternativeName>
    <alternativeName>
        <fullName evidence="5">tRNA pseudouridylate synthase</fullName>
    </alternativeName>
    <alternativeName>
        <fullName evidence="5">tRNA-uridine isomerase</fullName>
    </alternativeName>
</protein>
<evidence type="ECO:0000256" key="1">
    <source>
        <dbReference type="ARBA" id="ARBA00000385"/>
    </source>
</evidence>
<dbReference type="PANTHER" id="PTHR13767">
    <property type="entry name" value="TRNA-PSEUDOURIDINE SYNTHASE"/>
    <property type="match status" value="1"/>
</dbReference>
<dbReference type="AlphaFoldDB" id="A0A520MVQ3"/>
<sequence length="279" mass="31427">MNGFILVDKETGISSNSIVQQVKKKLKVKKVGHLGTLDPLAKGLVILAINRATKFSSYFLESDKSYDVQIKLGIATDTDDSTGTIIHESQNYPESESVKKELLSFIGESMQVPPFFSALKHKGKPLYKYAREGNFISKPSRRIFISKIENFNYKNKICSFRVDCSKGTYIRSIARDIGNKLKCGAHMTSLTRISQGNFRLENARKSSDVTKENIICIEEAFKNLDKILINTNDEKKFINGVSLPNLHHKDSLLRVFSKSNIFLGIGEIKGNHLKHKQLV</sequence>
<dbReference type="SUPFAM" id="SSF55120">
    <property type="entry name" value="Pseudouridine synthase"/>
    <property type="match status" value="1"/>
</dbReference>
<dbReference type="InterPro" id="IPR002501">
    <property type="entry name" value="PsdUridine_synth_N"/>
</dbReference>
<dbReference type="Pfam" id="PF01509">
    <property type="entry name" value="TruB_N"/>
    <property type="match status" value="1"/>
</dbReference>
<feature type="domain" description="tRNA pseudouridylate synthase B C-terminal" evidence="8">
    <location>
        <begin position="171"/>
        <end position="228"/>
    </location>
</feature>
<evidence type="ECO:0000256" key="3">
    <source>
        <dbReference type="ARBA" id="ARBA00022694"/>
    </source>
</evidence>
<proteinExistence type="inferred from homology"/>
<dbReference type="InterPro" id="IPR020103">
    <property type="entry name" value="PsdUridine_synth_cat_dom_sf"/>
</dbReference>
<dbReference type="InterPro" id="IPR015240">
    <property type="entry name" value="tRNA_sdUridine_synth_fam1_C"/>
</dbReference>
<comment type="caution">
    <text evidence="9">The sequence shown here is derived from an EMBL/GenBank/DDBJ whole genome shotgun (WGS) entry which is preliminary data.</text>
</comment>
<dbReference type="Proteomes" id="UP000315498">
    <property type="component" value="Unassembled WGS sequence"/>
</dbReference>
<keyword evidence="3 5" id="KW-0819">tRNA processing</keyword>
<dbReference type="Pfam" id="PF09157">
    <property type="entry name" value="TruB-C_2"/>
    <property type="match status" value="1"/>
</dbReference>
<organism evidence="9 10">
    <name type="scientific">SAR86 cluster bacterium</name>
    <dbReference type="NCBI Taxonomy" id="2030880"/>
    <lineage>
        <taxon>Bacteria</taxon>
        <taxon>Pseudomonadati</taxon>
        <taxon>Pseudomonadota</taxon>
        <taxon>Gammaproteobacteria</taxon>
        <taxon>SAR86 cluster</taxon>
    </lineage>
</organism>
<accession>A0A520MVQ3</accession>
<evidence type="ECO:0000313" key="9">
    <source>
        <dbReference type="EMBL" id="RZO25293.1"/>
    </source>
</evidence>
<keyword evidence="4 5" id="KW-0413">Isomerase</keyword>
<dbReference type="InterPro" id="IPR032819">
    <property type="entry name" value="TruB_C"/>
</dbReference>
<feature type="domain" description="Pseudouridine synthase II N-terminal" evidence="6">
    <location>
        <begin position="23"/>
        <end position="170"/>
    </location>
</feature>
<dbReference type="GO" id="GO:0003723">
    <property type="term" value="F:RNA binding"/>
    <property type="evidence" value="ECO:0007669"/>
    <property type="project" value="InterPro"/>
</dbReference>
<evidence type="ECO:0000259" key="8">
    <source>
        <dbReference type="Pfam" id="PF16198"/>
    </source>
</evidence>
<dbReference type="EC" id="5.4.99.25" evidence="5"/>
<dbReference type="HAMAP" id="MF_01080">
    <property type="entry name" value="TruB_bact"/>
    <property type="match status" value="1"/>
</dbReference>
<evidence type="ECO:0000259" key="7">
    <source>
        <dbReference type="Pfam" id="PF09157"/>
    </source>
</evidence>
<dbReference type="GO" id="GO:1990481">
    <property type="term" value="P:mRNA pseudouridine synthesis"/>
    <property type="evidence" value="ECO:0007669"/>
    <property type="project" value="TreeGrafter"/>
</dbReference>
<feature type="active site" description="Nucleophile" evidence="5">
    <location>
        <position position="38"/>
    </location>
</feature>
<evidence type="ECO:0000313" key="10">
    <source>
        <dbReference type="Proteomes" id="UP000315498"/>
    </source>
</evidence>
<comment type="function">
    <text evidence="5">Responsible for synthesis of pseudouridine from uracil-55 in the psi GC loop of transfer RNAs.</text>
</comment>
<dbReference type="NCBIfam" id="TIGR00431">
    <property type="entry name" value="TruB"/>
    <property type="match status" value="1"/>
</dbReference>
<dbReference type="CDD" id="cd02573">
    <property type="entry name" value="PseudoU_synth_EcTruB"/>
    <property type="match status" value="1"/>
</dbReference>
<evidence type="ECO:0000256" key="4">
    <source>
        <dbReference type="ARBA" id="ARBA00023235"/>
    </source>
</evidence>
<comment type="similarity">
    <text evidence="2 5">Belongs to the pseudouridine synthase TruB family. Type 1 subfamily.</text>
</comment>
<dbReference type="Gene3D" id="3.30.2350.10">
    <property type="entry name" value="Pseudouridine synthase"/>
    <property type="match status" value="1"/>
</dbReference>
<feature type="domain" description="tRNA pseudouridine synthase II TruB subfamily 1 C-terminal" evidence="7">
    <location>
        <begin position="235"/>
        <end position="279"/>
    </location>
</feature>
<gene>
    <name evidence="5 9" type="primary">truB</name>
    <name evidence="9" type="ORF">EVA94_01230</name>
</gene>
<evidence type="ECO:0000259" key="6">
    <source>
        <dbReference type="Pfam" id="PF01509"/>
    </source>
</evidence>
<dbReference type="GO" id="GO:0031119">
    <property type="term" value="P:tRNA pseudouridine synthesis"/>
    <property type="evidence" value="ECO:0007669"/>
    <property type="project" value="UniProtKB-UniRule"/>
</dbReference>
<reference evidence="9 10" key="1">
    <citation type="submission" date="2019-02" db="EMBL/GenBank/DDBJ databases">
        <title>Prokaryotic population dynamics and viral predation in marine succession experiment using metagenomics: the confinement effect.</title>
        <authorList>
            <person name="Haro-Moreno J.M."/>
            <person name="Rodriguez-Valera F."/>
            <person name="Lopez-Perez M."/>
        </authorList>
    </citation>
    <scope>NUCLEOTIDE SEQUENCE [LARGE SCALE GENOMIC DNA]</scope>
    <source>
        <strain evidence="9">MED-G161</strain>
    </source>
</reference>
<dbReference type="PANTHER" id="PTHR13767:SF2">
    <property type="entry name" value="PSEUDOURIDYLATE SYNTHASE TRUB1"/>
    <property type="match status" value="1"/>
</dbReference>
<name>A0A520MVQ3_9GAMM</name>
<dbReference type="Pfam" id="PF16198">
    <property type="entry name" value="TruB_C_2"/>
    <property type="match status" value="1"/>
</dbReference>